<protein>
    <submittedName>
        <fullName evidence="1">Uncharacterized protein</fullName>
    </submittedName>
</protein>
<dbReference type="Proteomes" id="UP000326757">
    <property type="component" value="Unassembled WGS sequence"/>
</dbReference>
<dbReference type="AlphaFoldDB" id="A0A5N6JVQ5"/>
<keyword evidence="2" id="KW-1185">Reference proteome</keyword>
<name>A0A5N6JVQ5_MONLA</name>
<reference evidence="1 2" key="1">
    <citation type="submission" date="2019-06" db="EMBL/GenBank/DDBJ databases">
        <title>Genome Sequence of the Brown Rot Fungal Pathogen Monilinia laxa.</title>
        <authorList>
            <person name="De Miccolis Angelini R.M."/>
            <person name="Landi L."/>
            <person name="Abate D."/>
            <person name="Pollastro S."/>
            <person name="Romanazzi G."/>
            <person name="Faretra F."/>
        </authorList>
    </citation>
    <scope>NUCLEOTIDE SEQUENCE [LARGE SCALE GENOMIC DNA]</scope>
    <source>
        <strain evidence="1 2">Mlax316</strain>
    </source>
</reference>
<accession>A0A5N6JVQ5</accession>
<evidence type="ECO:0000313" key="1">
    <source>
        <dbReference type="EMBL" id="KAB8292490.1"/>
    </source>
</evidence>
<sequence>MQSNQQHKEKFIQKILPKPMPPPWRAPFDFSTVISPYSTTLAKNLQDQENFIIQLILLGQQDKKRFMMQQQMDACEVDESSKRIQRQKNLELQRQERLELELQKYFELQRQEYRQLEIQQGAQIQWMLLEQKNKKRLMLAQMEQLQDEGDGSSKRVKVKSTD</sequence>
<comment type="caution">
    <text evidence="1">The sequence shown here is derived from an EMBL/GenBank/DDBJ whole genome shotgun (WGS) entry which is preliminary data.</text>
</comment>
<dbReference type="EMBL" id="VIGI01000013">
    <property type="protein sequence ID" value="KAB8292490.1"/>
    <property type="molecule type" value="Genomic_DNA"/>
</dbReference>
<evidence type="ECO:0000313" key="2">
    <source>
        <dbReference type="Proteomes" id="UP000326757"/>
    </source>
</evidence>
<gene>
    <name evidence="1" type="ORF">EYC80_008201</name>
</gene>
<proteinExistence type="predicted"/>
<organism evidence="1 2">
    <name type="scientific">Monilinia laxa</name>
    <name type="common">Brown rot fungus</name>
    <name type="synonym">Sclerotinia laxa</name>
    <dbReference type="NCBI Taxonomy" id="61186"/>
    <lineage>
        <taxon>Eukaryota</taxon>
        <taxon>Fungi</taxon>
        <taxon>Dikarya</taxon>
        <taxon>Ascomycota</taxon>
        <taxon>Pezizomycotina</taxon>
        <taxon>Leotiomycetes</taxon>
        <taxon>Helotiales</taxon>
        <taxon>Sclerotiniaceae</taxon>
        <taxon>Monilinia</taxon>
    </lineage>
</organism>